<sequence>MLKPQPVGDEKYAVFNVLRPESEIPFVNTDDIGKFVGVILSDPEKFHGEVLYAANGMYSFDTIVKTITKVFGKPVSYKQIPENTFKEQIPAPIAEEITEMFQFFDKYNLYGPETKEKAEWGMQQVPEKLSTLEEFFQRNPLGL</sequence>
<evidence type="ECO:0000256" key="2">
    <source>
        <dbReference type="ARBA" id="ARBA00022857"/>
    </source>
</evidence>
<feature type="domain" description="NmrA-like" evidence="3">
    <location>
        <begin position="4"/>
        <end position="136"/>
    </location>
</feature>
<organism evidence="4 5">
    <name type="scientific">Debaryomyces fabryi</name>
    <dbReference type="NCBI Taxonomy" id="58627"/>
    <lineage>
        <taxon>Eukaryota</taxon>
        <taxon>Fungi</taxon>
        <taxon>Dikarya</taxon>
        <taxon>Ascomycota</taxon>
        <taxon>Saccharomycotina</taxon>
        <taxon>Pichiomycetes</taxon>
        <taxon>Debaryomycetaceae</taxon>
        <taxon>Debaryomyces</taxon>
    </lineage>
</organism>
<comment type="similarity">
    <text evidence="1">Belongs to the NmrA-type oxidoreductase family.</text>
</comment>
<dbReference type="SUPFAM" id="SSF51735">
    <property type="entry name" value="NAD(P)-binding Rossmann-fold domains"/>
    <property type="match status" value="1"/>
</dbReference>
<dbReference type="InterPro" id="IPR036291">
    <property type="entry name" value="NAD(P)-bd_dom_sf"/>
</dbReference>
<protein>
    <recommendedName>
        <fullName evidence="3">NmrA-like domain-containing protein</fullName>
    </recommendedName>
</protein>
<evidence type="ECO:0000313" key="4">
    <source>
        <dbReference type="EMBL" id="KRZ98271.1"/>
    </source>
</evidence>
<dbReference type="PANTHER" id="PTHR42748">
    <property type="entry name" value="NITROGEN METABOLITE REPRESSION PROTEIN NMRA FAMILY MEMBER"/>
    <property type="match status" value="1"/>
</dbReference>
<dbReference type="PANTHER" id="PTHR42748:SF11">
    <property type="entry name" value="NMRA-LIKE DOMAIN-CONTAINING PROTEIN"/>
    <property type="match status" value="1"/>
</dbReference>
<proteinExistence type="inferred from homology"/>
<dbReference type="Gene3D" id="3.40.50.720">
    <property type="entry name" value="NAD(P)-binding Rossmann-like Domain"/>
    <property type="match status" value="1"/>
</dbReference>
<dbReference type="InterPro" id="IPR008030">
    <property type="entry name" value="NmrA-like"/>
</dbReference>
<dbReference type="AlphaFoldDB" id="A0A0V1PQ33"/>
<keyword evidence="5" id="KW-1185">Reference proteome</keyword>
<dbReference type="Pfam" id="PF05368">
    <property type="entry name" value="NmrA"/>
    <property type="match status" value="1"/>
</dbReference>
<dbReference type="GO" id="GO:0005634">
    <property type="term" value="C:nucleus"/>
    <property type="evidence" value="ECO:0007669"/>
    <property type="project" value="TreeGrafter"/>
</dbReference>
<dbReference type="RefSeq" id="XP_015464374.1">
    <property type="nucleotide sequence ID" value="XM_015614798.1"/>
</dbReference>
<evidence type="ECO:0000256" key="1">
    <source>
        <dbReference type="ARBA" id="ARBA00006328"/>
    </source>
</evidence>
<comment type="caution">
    <text evidence="4">The sequence shown here is derived from an EMBL/GenBank/DDBJ whole genome shotgun (WGS) entry which is preliminary data.</text>
</comment>
<dbReference type="Gene3D" id="3.90.25.10">
    <property type="entry name" value="UDP-galactose 4-epimerase, domain 1"/>
    <property type="match status" value="1"/>
</dbReference>
<evidence type="ECO:0000313" key="5">
    <source>
        <dbReference type="Proteomes" id="UP000054251"/>
    </source>
</evidence>
<dbReference type="EMBL" id="LMYN01000387">
    <property type="protein sequence ID" value="KRZ98271.1"/>
    <property type="molecule type" value="Genomic_DNA"/>
</dbReference>
<dbReference type="Proteomes" id="UP000054251">
    <property type="component" value="Unassembled WGS sequence"/>
</dbReference>
<dbReference type="InterPro" id="IPR051164">
    <property type="entry name" value="NmrA-like_oxidored"/>
</dbReference>
<gene>
    <name evidence="4" type="ORF">AC631_05969</name>
</gene>
<reference evidence="4 5" key="1">
    <citation type="submission" date="2015-11" db="EMBL/GenBank/DDBJ databases">
        <title>The genome of Debaryomyces fabryi.</title>
        <authorList>
            <person name="Tafer H."/>
            <person name="Lopandic K."/>
        </authorList>
    </citation>
    <scope>NUCLEOTIDE SEQUENCE [LARGE SCALE GENOMIC DNA]</scope>
    <source>
        <strain evidence="4 5">CBS 789</strain>
    </source>
</reference>
<name>A0A0V1PQ33_9ASCO</name>
<keyword evidence="2" id="KW-0521">NADP</keyword>
<evidence type="ECO:0000259" key="3">
    <source>
        <dbReference type="Pfam" id="PF05368"/>
    </source>
</evidence>
<accession>A0A0V1PQ33</accession>
<dbReference type="OrthoDB" id="4083373at2759"/>
<dbReference type="GeneID" id="26842978"/>